<name>M7SUW4_EUTLA</name>
<gene>
    <name evidence="5" type="ORF">UCREL1_2606</name>
</gene>
<dbReference type="KEGG" id="ela:UCREL1_2606"/>
<evidence type="ECO:0000256" key="2">
    <source>
        <dbReference type="SAM" id="MobiDB-lite"/>
    </source>
</evidence>
<feature type="domain" description="CN hydrolase" evidence="3">
    <location>
        <begin position="570"/>
        <end position="658"/>
    </location>
</feature>
<keyword evidence="6" id="KW-1185">Reference proteome</keyword>
<dbReference type="InterPro" id="IPR044149">
    <property type="entry name" value="Nitrilases_CHs"/>
</dbReference>
<dbReference type="Pfam" id="PF14420">
    <property type="entry name" value="Clr5"/>
    <property type="match status" value="1"/>
</dbReference>
<accession>M7SUW4</accession>
<dbReference type="InterPro" id="IPR025676">
    <property type="entry name" value="Clr5_dom"/>
</dbReference>
<evidence type="ECO:0000313" key="5">
    <source>
        <dbReference type="EMBL" id="EMR70364.1"/>
    </source>
</evidence>
<evidence type="ECO:0000259" key="3">
    <source>
        <dbReference type="Pfam" id="PF00795"/>
    </source>
</evidence>
<dbReference type="InterPro" id="IPR036526">
    <property type="entry name" value="C-N_Hydrolase_sf"/>
</dbReference>
<sequence length="769" mass="85889">MQLRETTEMDNLNESEPVIMNSAALVHRKQYATAKDWQSHRHVIECLYLDEDKTLDQLISIMANQFAFHATRNMFKKRIRAWGIDKKLKEDDVLEAMRLKAQRDAVGKPSELIIRGRVVDFDRIWRYIERRPELRSLKWERGRARESSGHVVCRTPSPSPPPPVFIRSPPEYCRLEVALNGVRATIRLCAPRTGPCGNQLPLDSIVDRRSGDQPSASITPRMYRLLDEFTWLQTALDIGRPTAAIFQILNARLDQLVAAMKANSPEFIFHLLEICQFKFNGYAQLDRTLYRHIEELLVAVHGRHHPMTMSWAHIVDPRFGGGSDLTGVLGRVTELLRDELAALDEEDMAGFAMNNVLRLRFHEGHTFDSLERLYRGWAAQPPNRAWWAGEARYWPARIESAMLMIRCEAQLAAGQCAAARHSLRQVESSAPFRRHLASAPETQATLAKLRGQVAWRADGDVAVAEEHLWAAVRIARTLRTRTDIEIDVLQTLHDMYSRVGESGGADGGEGLETATRDILSLQRKLGLKDGRLLRLNISSPCRNAAKTTNNAGAAIASGRPSLPSSAKSTQTGTERLIWAAGSPATLKAVSTRIRGVRINLAAAICWENYMPLLRQSLYAQNINLWLAPTADNRDAWMGLMRTVALEGRCFVVSSNMCVPRRGGGDGDEGAPVDGMNGEGEENKKETKEEKEKSEGGFENVREKEKKRVHEKEKKDGEAVVFDDDAVDGGAAIPPQAGGRRRASCLTEEGFEIALPSSASPANKTAERFV</sequence>
<dbReference type="eggNOG" id="KOG0805">
    <property type="taxonomic scope" value="Eukaryota"/>
</dbReference>
<evidence type="ECO:0000256" key="1">
    <source>
        <dbReference type="ARBA" id="ARBA00008129"/>
    </source>
</evidence>
<dbReference type="Gene3D" id="3.60.110.10">
    <property type="entry name" value="Carbon-nitrogen hydrolase"/>
    <property type="match status" value="1"/>
</dbReference>
<dbReference type="STRING" id="1287681.M7SUW4"/>
<dbReference type="InterPro" id="IPR003010">
    <property type="entry name" value="C-N_Hydrolase"/>
</dbReference>
<dbReference type="EMBL" id="KB705880">
    <property type="protein sequence ID" value="EMR70364.1"/>
    <property type="molecule type" value="Genomic_DNA"/>
</dbReference>
<dbReference type="PANTHER" id="PTHR46044:SF12">
    <property type="entry name" value="HYDROLASE"/>
    <property type="match status" value="1"/>
</dbReference>
<dbReference type="Pfam" id="PF00795">
    <property type="entry name" value="CN_hydrolase"/>
    <property type="match status" value="1"/>
</dbReference>
<evidence type="ECO:0000313" key="6">
    <source>
        <dbReference type="Proteomes" id="UP000012174"/>
    </source>
</evidence>
<dbReference type="PANTHER" id="PTHR46044">
    <property type="entry name" value="NITRILASE"/>
    <property type="match status" value="1"/>
</dbReference>
<dbReference type="AlphaFoldDB" id="M7SUW4"/>
<feature type="domain" description="Clr5" evidence="4">
    <location>
        <begin position="34"/>
        <end position="86"/>
    </location>
</feature>
<dbReference type="SUPFAM" id="SSF56317">
    <property type="entry name" value="Carbon-nitrogen hydrolase"/>
    <property type="match status" value="1"/>
</dbReference>
<dbReference type="GO" id="GO:0003824">
    <property type="term" value="F:catalytic activity"/>
    <property type="evidence" value="ECO:0007669"/>
    <property type="project" value="InterPro"/>
</dbReference>
<proteinExistence type="inferred from homology"/>
<dbReference type="HOGENOM" id="CLU_363297_0_0_1"/>
<organism evidence="5 6">
    <name type="scientific">Eutypa lata (strain UCR-EL1)</name>
    <name type="common">Grapevine dieback disease fungus</name>
    <name type="synonym">Eutypa armeniacae</name>
    <dbReference type="NCBI Taxonomy" id="1287681"/>
    <lineage>
        <taxon>Eukaryota</taxon>
        <taxon>Fungi</taxon>
        <taxon>Dikarya</taxon>
        <taxon>Ascomycota</taxon>
        <taxon>Pezizomycotina</taxon>
        <taxon>Sordariomycetes</taxon>
        <taxon>Xylariomycetidae</taxon>
        <taxon>Xylariales</taxon>
        <taxon>Diatrypaceae</taxon>
        <taxon>Eutypa</taxon>
    </lineage>
</organism>
<dbReference type="OrthoDB" id="5986190at2759"/>
<reference evidence="6" key="1">
    <citation type="journal article" date="2013" name="Genome Announc.">
        <title>Draft genome sequence of the grapevine dieback fungus Eutypa lata UCR-EL1.</title>
        <authorList>
            <person name="Blanco-Ulate B."/>
            <person name="Rolshausen P.E."/>
            <person name="Cantu D."/>
        </authorList>
    </citation>
    <scope>NUCLEOTIDE SEQUENCE [LARGE SCALE GENOMIC DNA]</scope>
    <source>
        <strain evidence="6">UCR-EL1</strain>
    </source>
</reference>
<dbReference type="Proteomes" id="UP000012174">
    <property type="component" value="Unassembled WGS sequence"/>
</dbReference>
<comment type="similarity">
    <text evidence="1">Belongs to the carbon-nitrogen hydrolase superfamily. Nitrilase family.</text>
</comment>
<protein>
    <submittedName>
        <fullName evidence="5">Putative nitrilase 2 protein</fullName>
    </submittedName>
</protein>
<feature type="region of interest" description="Disordered" evidence="2">
    <location>
        <begin position="660"/>
        <end position="743"/>
    </location>
</feature>
<feature type="compositionally biased region" description="Basic and acidic residues" evidence="2">
    <location>
        <begin position="680"/>
        <end position="717"/>
    </location>
</feature>
<evidence type="ECO:0000259" key="4">
    <source>
        <dbReference type="Pfam" id="PF14420"/>
    </source>
</evidence>